<dbReference type="Pfam" id="PF20188">
    <property type="entry name" value="DUF6551"/>
    <property type="match status" value="1"/>
</dbReference>
<dbReference type="OrthoDB" id="4528944at2"/>
<dbReference type="Proteomes" id="UP000431401">
    <property type="component" value="Unassembled WGS sequence"/>
</dbReference>
<evidence type="ECO:0000313" key="2">
    <source>
        <dbReference type="Proteomes" id="UP000431401"/>
    </source>
</evidence>
<dbReference type="InterPro" id="IPR046681">
    <property type="entry name" value="DUF6551"/>
</dbReference>
<accession>A0A7K0DUG0</accession>
<evidence type="ECO:0008006" key="3">
    <source>
        <dbReference type="Google" id="ProtNLM"/>
    </source>
</evidence>
<gene>
    <name evidence="1" type="ORF">NRB56_40480</name>
</gene>
<keyword evidence="2" id="KW-1185">Reference proteome</keyword>
<proteinExistence type="predicted"/>
<dbReference type="EMBL" id="WEGI01000009">
    <property type="protein sequence ID" value="MQY28464.1"/>
    <property type="molecule type" value="Genomic_DNA"/>
</dbReference>
<dbReference type="AlphaFoldDB" id="A0A7K0DUG0"/>
<evidence type="ECO:0000313" key="1">
    <source>
        <dbReference type="EMBL" id="MQY28464.1"/>
    </source>
</evidence>
<protein>
    <recommendedName>
        <fullName evidence="3">ParB/Sulfiredoxin domain-containing protein</fullName>
    </recommendedName>
</protein>
<sequence length="288" mass="31665">MSNWGNYVDKHFEQIAVGKLSVDPEMNSGRLYMQRDEILAWTAKIAENWDREMLLPALVSKRADGTLVILDGQHSNEACRRVEGDNFRRDAMVYEGLTIQQEAKLFLAANKHRRPVKPFDNFRVSLTAGDRTAVRVDTEVRALGDGLQVAASSSTNRVGAVQALLVMGKTAGMITRVLRIVSAAWGRDASTWDNLVLRAVAMVLAAPGTWELADDDLLIKVLKDGGTPAVWKRNAVRETPSGGGSASRSVPMAQTIVGNYNMGIMDREKLLVFGRPKKAVSSSRKVRT</sequence>
<reference evidence="1 2" key="1">
    <citation type="submission" date="2019-10" db="EMBL/GenBank/DDBJ databases">
        <title>Nocardia macrotermitis sp. nov. and Nocardia aurantia sp. nov., isolated from the gut of fungus growing-termite Macrotermes natalensis.</title>
        <authorList>
            <person name="Benndorf R."/>
            <person name="Schwitalla J."/>
            <person name="Martin K."/>
            <person name="De Beer W."/>
            <person name="Kaster A.-K."/>
            <person name="Vollmers J."/>
            <person name="Poulsen M."/>
            <person name="Beemelmanns C."/>
        </authorList>
    </citation>
    <scope>NUCLEOTIDE SEQUENCE [LARGE SCALE GENOMIC DNA]</scope>
    <source>
        <strain evidence="1 2">RB56</strain>
    </source>
</reference>
<organism evidence="1 2">
    <name type="scientific">Nocardia aurantia</name>
    <dbReference type="NCBI Taxonomy" id="2585199"/>
    <lineage>
        <taxon>Bacteria</taxon>
        <taxon>Bacillati</taxon>
        <taxon>Actinomycetota</taxon>
        <taxon>Actinomycetes</taxon>
        <taxon>Mycobacteriales</taxon>
        <taxon>Nocardiaceae</taxon>
        <taxon>Nocardia</taxon>
    </lineage>
</organism>
<dbReference type="RefSeq" id="WP_153344537.1">
    <property type="nucleotide sequence ID" value="NZ_WEGI01000009.1"/>
</dbReference>
<comment type="caution">
    <text evidence="1">The sequence shown here is derived from an EMBL/GenBank/DDBJ whole genome shotgun (WGS) entry which is preliminary data.</text>
</comment>
<name>A0A7K0DUG0_9NOCA</name>